<gene>
    <name evidence="1" type="ORF">PTTG_29890</name>
</gene>
<accession>A0A180G1J1</accession>
<dbReference type="EnsemblFungi" id="PTTG_29890-t43_1">
    <property type="protein sequence ID" value="PTTG_29890-t43_1-p1"/>
    <property type="gene ID" value="PTTG_29890"/>
</dbReference>
<organism evidence="1">
    <name type="scientific">Puccinia triticina (isolate 1-1 / race 1 (BBBD))</name>
    <name type="common">Brown leaf rust fungus</name>
    <dbReference type="NCBI Taxonomy" id="630390"/>
    <lineage>
        <taxon>Eukaryota</taxon>
        <taxon>Fungi</taxon>
        <taxon>Dikarya</taxon>
        <taxon>Basidiomycota</taxon>
        <taxon>Pucciniomycotina</taxon>
        <taxon>Pucciniomycetes</taxon>
        <taxon>Pucciniales</taxon>
        <taxon>Pucciniaceae</taxon>
        <taxon>Puccinia</taxon>
    </lineage>
</organism>
<reference evidence="1" key="1">
    <citation type="submission" date="2009-11" db="EMBL/GenBank/DDBJ databases">
        <authorList>
            <consortium name="The Broad Institute Genome Sequencing Platform"/>
            <person name="Ward D."/>
            <person name="Feldgarden M."/>
            <person name="Earl A."/>
            <person name="Young S.K."/>
            <person name="Zeng Q."/>
            <person name="Koehrsen M."/>
            <person name="Alvarado L."/>
            <person name="Berlin A."/>
            <person name="Bochicchio J."/>
            <person name="Borenstein D."/>
            <person name="Chapman S.B."/>
            <person name="Chen Z."/>
            <person name="Engels R."/>
            <person name="Freedman E."/>
            <person name="Gellesch M."/>
            <person name="Goldberg J."/>
            <person name="Griggs A."/>
            <person name="Gujja S."/>
            <person name="Heilman E."/>
            <person name="Heiman D."/>
            <person name="Hepburn T."/>
            <person name="Howarth C."/>
            <person name="Jen D."/>
            <person name="Larson L."/>
            <person name="Lewis B."/>
            <person name="Mehta T."/>
            <person name="Park D."/>
            <person name="Pearson M."/>
            <person name="Roberts A."/>
            <person name="Saif S."/>
            <person name="Shea T."/>
            <person name="Shenoy N."/>
            <person name="Sisk P."/>
            <person name="Stolte C."/>
            <person name="Sykes S."/>
            <person name="Thomson T."/>
            <person name="Walk T."/>
            <person name="White J."/>
            <person name="Yandava C."/>
            <person name="Izard J."/>
            <person name="Baranova O.V."/>
            <person name="Blanton J.M."/>
            <person name="Tanner A.C."/>
            <person name="Dewhirst F.E."/>
            <person name="Haas B."/>
            <person name="Nusbaum C."/>
            <person name="Birren B."/>
        </authorList>
    </citation>
    <scope>NUCLEOTIDE SEQUENCE [LARGE SCALE GENOMIC DNA]</scope>
    <source>
        <strain evidence="1">1-1 BBBD Race 1</strain>
    </source>
</reference>
<evidence type="ECO:0000313" key="1">
    <source>
        <dbReference type="EMBL" id="OAV86470.1"/>
    </source>
</evidence>
<evidence type="ECO:0000313" key="3">
    <source>
        <dbReference type="Proteomes" id="UP000005240"/>
    </source>
</evidence>
<dbReference type="AlphaFoldDB" id="A0A180G1J1"/>
<reference evidence="1" key="2">
    <citation type="submission" date="2016-05" db="EMBL/GenBank/DDBJ databases">
        <title>Comparative analysis highlights variable genome content of wheat rusts and divergence of the mating loci.</title>
        <authorList>
            <person name="Cuomo C.A."/>
            <person name="Bakkeren G."/>
            <person name="Szabo L."/>
            <person name="Khalil H."/>
            <person name="Joly D."/>
            <person name="Goldberg J."/>
            <person name="Young S."/>
            <person name="Zeng Q."/>
            <person name="Fellers J."/>
        </authorList>
    </citation>
    <scope>NUCLEOTIDE SEQUENCE [LARGE SCALE GENOMIC DNA]</scope>
    <source>
        <strain evidence="1">1-1 BBBD Race 1</strain>
    </source>
</reference>
<reference evidence="2" key="4">
    <citation type="submission" date="2025-05" db="UniProtKB">
        <authorList>
            <consortium name="EnsemblFungi"/>
        </authorList>
    </citation>
    <scope>IDENTIFICATION</scope>
    <source>
        <strain evidence="2">isolate 1-1 / race 1 (BBBD)</strain>
    </source>
</reference>
<sequence>MNLIVQTNLKSNQAPSTPVKSRYLFTSKRDAFSVTQVIEPEPTSRFLCLPFNTRHAFEAPTTSLSCLVLLSSGLLHWCNKSNPFEFQNNFKKTYVKFQIPKQPRVQSPKIKSRSIQLGDNENFHNFEN</sequence>
<dbReference type="VEuPathDB" id="FungiDB:PTTG_29890"/>
<name>A0A180G1J1_PUCT1</name>
<dbReference type="EMBL" id="ADAS02001102">
    <property type="protein sequence ID" value="OAV86470.1"/>
    <property type="molecule type" value="Genomic_DNA"/>
</dbReference>
<protein>
    <submittedName>
        <fullName evidence="1 2">Uncharacterized protein</fullName>
    </submittedName>
</protein>
<evidence type="ECO:0000313" key="2">
    <source>
        <dbReference type="EnsemblFungi" id="PTTG_29890-t43_1-p1"/>
    </source>
</evidence>
<keyword evidence="3" id="KW-1185">Reference proteome</keyword>
<dbReference type="Proteomes" id="UP000005240">
    <property type="component" value="Unassembled WGS sequence"/>
</dbReference>
<reference evidence="2 3" key="3">
    <citation type="journal article" date="2017" name="G3 (Bethesda)">
        <title>Comparative analysis highlights variable genome content of wheat rusts and divergence of the mating loci.</title>
        <authorList>
            <person name="Cuomo C.A."/>
            <person name="Bakkeren G."/>
            <person name="Khalil H.B."/>
            <person name="Panwar V."/>
            <person name="Joly D."/>
            <person name="Linning R."/>
            <person name="Sakthikumar S."/>
            <person name="Song X."/>
            <person name="Adiconis X."/>
            <person name="Fan L."/>
            <person name="Goldberg J.M."/>
            <person name="Levin J.Z."/>
            <person name="Young S."/>
            <person name="Zeng Q."/>
            <person name="Anikster Y."/>
            <person name="Bruce M."/>
            <person name="Wang M."/>
            <person name="Yin C."/>
            <person name="McCallum B."/>
            <person name="Szabo L.J."/>
            <person name="Hulbert S."/>
            <person name="Chen X."/>
            <person name="Fellers J.P."/>
        </authorList>
    </citation>
    <scope>NUCLEOTIDE SEQUENCE</scope>
    <source>
        <strain evidence="2">isolate 1-1 / race 1 (BBBD)</strain>
        <strain evidence="3">Isolate 1-1 / race 1 (BBBD)</strain>
    </source>
</reference>
<proteinExistence type="predicted"/>